<evidence type="ECO:0000259" key="3">
    <source>
        <dbReference type="Pfam" id="PF00534"/>
    </source>
</evidence>
<proteinExistence type="predicted"/>
<accession>A0A1M5SIV3</accession>
<protein>
    <submittedName>
        <fullName evidence="4">Glycosyltransferase involved in cell wall bisynthesis</fullName>
    </submittedName>
</protein>
<feature type="domain" description="Glycosyl transferase family 1" evidence="3">
    <location>
        <begin position="179"/>
        <end position="343"/>
    </location>
</feature>
<evidence type="ECO:0000313" key="5">
    <source>
        <dbReference type="Proteomes" id="UP000184109"/>
    </source>
</evidence>
<reference evidence="5" key="1">
    <citation type="submission" date="2016-11" db="EMBL/GenBank/DDBJ databases">
        <authorList>
            <person name="Varghese N."/>
            <person name="Submissions S."/>
        </authorList>
    </citation>
    <scope>NUCLEOTIDE SEQUENCE [LARGE SCALE GENOMIC DNA]</scope>
    <source>
        <strain evidence="5">DSM 100572</strain>
    </source>
</reference>
<evidence type="ECO:0000256" key="2">
    <source>
        <dbReference type="ARBA" id="ARBA00022679"/>
    </source>
</evidence>
<gene>
    <name evidence="4" type="ORF">SAMN05444281_0340</name>
</gene>
<evidence type="ECO:0000256" key="1">
    <source>
        <dbReference type="ARBA" id="ARBA00022676"/>
    </source>
</evidence>
<dbReference type="OrthoDB" id="9813214at2"/>
<dbReference type="AlphaFoldDB" id="A0A1M5SIV3"/>
<dbReference type="GO" id="GO:0016757">
    <property type="term" value="F:glycosyltransferase activity"/>
    <property type="evidence" value="ECO:0007669"/>
    <property type="project" value="UniProtKB-KW"/>
</dbReference>
<organism evidence="4 5">
    <name type="scientific">Wenyingzhuangia marina</name>
    <dbReference type="NCBI Taxonomy" id="1195760"/>
    <lineage>
        <taxon>Bacteria</taxon>
        <taxon>Pseudomonadati</taxon>
        <taxon>Bacteroidota</taxon>
        <taxon>Flavobacteriia</taxon>
        <taxon>Flavobacteriales</taxon>
        <taxon>Flavobacteriaceae</taxon>
        <taxon>Wenyingzhuangia</taxon>
    </lineage>
</organism>
<dbReference type="Pfam" id="PF00534">
    <property type="entry name" value="Glycos_transf_1"/>
    <property type="match status" value="1"/>
</dbReference>
<dbReference type="PANTHER" id="PTHR12526">
    <property type="entry name" value="GLYCOSYLTRANSFERASE"/>
    <property type="match status" value="1"/>
</dbReference>
<dbReference type="EMBL" id="FQXQ01000001">
    <property type="protein sequence ID" value="SHH38517.1"/>
    <property type="molecule type" value="Genomic_DNA"/>
</dbReference>
<dbReference type="Gene3D" id="3.40.50.2000">
    <property type="entry name" value="Glycogen Phosphorylase B"/>
    <property type="match status" value="2"/>
</dbReference>
<dbReference type="SUPFAM" id="SSF53756">
    <property type="entry name" value="UDP-Glycosyltransferase/glycogen phosphorylase"/>
    <property type="match status" value="1"/>
</dbReference>
<dbReference type="STRING" id="1195760.SAMN05444281_0340"/>
<evidence type="ECO:0000313" key="4">
    <source>
        <dbReference type="EMBL" id="SHH38517.1"/>
    </source>
</evidence>
<sequence length="369" mass="43086">MKTIVVSVTNDLVIDQRVHKVCITLQEMGFSIHLIGRKLKNSLPIDRNYRTTRIKLLFNRGPLFYAEYNFRLFWFLLFTKKEVLLSNDLDTLLSNFLVSKITNKPIVYDSHELFTEVPELIHRPKVQKVWLAIEQFIFPKLKDVFTVNQLIADIYYNKYKVPIKVLRNIAPRYHFTSIEEDFVQKVKGDSKMLILQGAGINIDRGGEEAVEMMRYVDGAVLYIIGSGDVFPLLQKIVDKYQLQNKVFLLGRRPYDELMTYTKIADIGLSLDKNTNLNYEYSLPNKVFDYIQAETPLLVSNRRVVAKLVNDENIGEVISHHNPKKMAKKVMEMLDSPDYEVWKNNLKAAAQKYNWEKESEVIKQVYSKFL</sequence>
<dbReference type="InterPro" id="IPR001296">
    <property type="entry name" value="Glyco_trans_1"/>
</dbReference>
<name>A0A1M5SIV3_9FLAO</name>
<dbReference type="Proteomes" id="UP000184109">
    <property type="component" value="Unassembled WGS sequence"/>
</dbReference>
<keyword evidence="5" id="KW-1185">Reference proteome</keyword>
<keyword evidence="2 4" id="KW-0808">Transferase</keyword>
<dbReference type="PANTHER" id="PTHR12526:SF629">
    <property type="entry name" value="TEICHURONIC ACID BIOSYNTHESIS GLYCOSYLTRANSFERASE TUAH-RELATED"/>
    <property type="match status" value="1"/>
</dbReference>
<keyword evidence="1" id="KW-0328">Glycosyltransferase</keyword>
<dbReference type="RefSeq" id="WP_084730135.1">
    <property type="nucleotide sequence ID" value="NZ_BMEN01000001.1"/>
</dbReference>